<keyword evidence="4" id="KW-1133">Transmembrane helix</keyword>
<evidence type="ECO:0000256" key="3">
    <source>
        <dbReference type="ARBA" id="ARBA00022840"/>
    </source>
</evidence>
<reference evidence="6 7" key="1">
    <citation type="journal article" date="2020" name="Mol. Biol. Evol.">
        <title>Interspecific Gene Flow and the Evolution of Specialization in Black and White Rhinoceros.</title>
        <authorList>
            <person name="Moodley Y."/>
            <person name="Westbury M.V."/>
            <person name="Russo I.M."/>
            <person name="Gopalakrishnan S."/>
            <person name="Rakotoarivelo A."/>
            <person name="Olsen R.A."/>
            <person name="Prost S."/>
            <person name="Tunstall T."/>
            <person name="Ryder O.A."/>
            <person name="Dalen L."/>
            <person name="Bruford M.W."/>
        </authorList>
    </citation>
    <scope>NUCLEOTIDE SEQUENCE [LARGE SCALE GENOMIC DNA]</scope>
    <source>
        <strain evidence="6">SBR-YM</strain>
        <tissue evidence="6">Skin</tissue>
    </source>
</reference>
<protein>
    <recommendedName>
        <fullName evidence="5">Asparagine synthetase domain-containing protein</fullName>
    </recommendedName>
</protein>
<keyword evidence="4" id="KW-0812">Transmembrane</keyword>
<evidence type="ECO:0000313" key="6">
    <source>
        <dbReference type="EMBL" id="KAF5920385.1"/>
    </source>
</evidence>
<gene>
    <name evidence="6" type="ORF">HPG69_009635</name>
</gene>
<evidence type="ECO:0000256" key="1">
    <source>
        <dbReference type="ARBA" id="ARBA00005187"/>
    </source>
</evidence>
<keyword evidence="7" id="KW-1185">Reference proteome</keyword>
<dbReference type="Proteomes" id="UP000551758">
    <property type="component" value="Unassembled WGS sequence"/>
</dbReference>
<evidence type="ECO:0000259" key="5">
    <source>
        <dbReference type="Pfam" id="PF00733"/>
    </source>
</evidence>
<feature type="transmembrane region" description="Helical" evidence="4">
    <location>
        <begin position="26"/>
        <end position="47"/>
    </location>
</feature>
<proteinExistence type="predicted"/>
<dbReference type="SUPFAM" id="SSF52402">
    <property type="entry name" value="Adenine nucleotide alpha hydrolases-like"/>
    <property type="match status" value="1"/>
</dbReference>
<keyword evidence="2" id="KW-0547">Nucleotide-binding</keyword>
<comment type="pathway">
    <text evidence="1">Amino-acid biosynthesis; L-asparagine biosynthesis; L-asparagine from L-aspartate (L-Gln route): step 1/1.</text>
</comment>
<organism evidence="6 7">
    <name type="scientific">Diceros bicornis minor</name>
    <name type="common">South-central black rhinoceros</name>
    <dbReference type="NCBI Taxonomy" id="77932"/>
    <lineage>
        <taxon>Eukaryota</taxon>
        <taxon>Metazoa</taxon>
        <taxon>Chordata</taxon>
        <taxon>Craniata</taxon>
        <taxon>Vertebrata</taxon>
        <taxon>Euteleostomi</taxon>
        <taxon>Mammalia</taxon>
        <taxon>Eutheria</taxon>
        <taxon>Laurasiatheria</taxon>
        <taxon>Perissodactyla</taxon>
        <taxon>Rhinocerotidae</taxon>
        <taxon>Diceros</taxon>
    </lineage>
</organism>
<feature type="domain" description="Asparagine synthetase" evidence="5">
    <location>
        <begin position="169"/>
        <end position="218"/>
    </location>
</feature>
<dbReference type="EMBL" id="JACDTQ010002022">
    <property type="protein sequence ID" value="KAF5920385.1"/>
    <property type="molecule type" value="Genomic_DNA"/>
</dbReference>
<dbReference type="Gene3D" id="3.40.50.620">
    <property type="entry name" value="HUPs"/>
    <property type="match status" value="1"/>
</dbReference>
<dbReference type="InterPro" id="IPR001962">
    <property type="entry name" value="Asn_synthase"/>
</dbReference>
<evidence type="ECO:0000256" key="2">
    <source>
        <dbReference type="ARBA" id="ARBA00022741"/>
    </source>
</evidence>
<dbReference type="GO" id="GO:0005524">
    <property type="term" value="F:ATP binding"/>
    <property type="evidence" value="ECO:0007669"/>
    <property type="project" value="UniProtKB-KW"/>
</dbReference>
<dbReference type="InterPro" id="IPR014729">
    <property type="entry name" value="Rossmann-like_a/b/a_fold"/>
</dbReference>
<dbReference type="CDD" id="cd01991">
    <property type="entry name" value="Asn_synthase_B_C"/>
    <property type="match status" value="1"/>
</dbReference>
<dbReference type="GO" id="GO:0006529">
    <property type="term" value="P:asparagine biosynthetic process"/>
    <property type="evidence" value="ECO:0007669"/>
    <property type="project" value="InterPro"/>
</dbReference>
<name>A0A7J7EX63_DICBM</name>
<dbReference type="GO" id="GO:0004066">
    <property type="term" value="F:asparagine synthase (glutamine-hydrolyzing) activity"/>
    <property type="evidence" value="ECO:0007669"/>
    <property type="project" value="InterPro"/>
</dbReference>
<dbReference type="AlphaFoldDB" id="A0A7J7EX63"/>
<dbReference type="Pfam" id="PF00733">
    <property type="entry name" value="Asn_synthase"/>
    <property type="match status" value="2"/>
</dbReference>
<dbReference type="PANTHER" id="PTHR11772">
    <property type="entry name" value="ASPARAGINE SYNTHETASE"/>
    <property type="match status" value="1"/>
</dbReference>
<dbReference type="GO" id="GO:0005829">
    <property type="term" value="C:cytosol"/>
    <property type="evidence" value="ECO:0007669"/>
    <property type="project" value="TreeGrafter"/>
</dbReference>
<comment type="caution">
    <text evidence="6">The sequence shown here is derived from an EMBL/GenBank/DDBJ whole genome shotgun (WGS) entry which is preliminary data.</text>
</comment>
<accession>A0A7J7EX63</accession>
<evidence type="ECO:0000313" key="7">
    <source>
        <dbReference type="Proteomes" id="UP000551758"/>
    </source>
</evidence>
<keyword evidence="3" id="KW-0067">ATP-binding</keyword>
<keyword evidence="4" id="KW-0472">Membrane</keyword>
<dbReference type="PANTHER" id="PTHR11772:SF23">
    <property type="entry name" value="ASPARAGINE SYNTHETASE [GLUTAMINE-HYDROLYZING]"/>
    <property type="match status" value="1"/>
</dbReference>
<feature type="domain" description="Asparagine synthetase" evidence="5">
    <location>
        <begin position="42"/>
        <end position="168"/>
    </location>
</feature>
<dbReference type="InterPro" id="IPR050795">
    <property type="entry name" value="Asn_Synthetase"/>
</dbReference>
<evidence type="ECO:0000256" key="4">
    <source>
        <dbReference type="SAM" id="Phobius"/>
    </source>
</evidence>
<sequence length="228" mass="26427">MAKYHHCKDEPLHALYNNVEKLFPDLFMLFFLLHIHAYFWILFDNAITKHLMTYRRTGCLLSRDLDSSLVAVTLVKQLREAQTFAIGMEDSPNSLDARRVANHIGSEHHEVFFNSEEGIQVLDEVLFSLETYDITTVHASVDRYLIPKYICKNTDSMVTFSGKGSDELTQDQTTAAHSLELTVPFLDHQFTSYYLSLPPEMRIPENGIEKHLRDIFEDSDLILKEILW</sequence>